<keyword evidence="4" id="KW-0378">Hydrolase</keyword>
<dbReference type="InterPro" id="IPR027417">
    <property type="entry name" value="P-loop_NTPase"/>
</dbReference>
<dbReference type="GO" id="GO:0003676">
    <property type="term" value="F:nucleic acid binding"/>
    <property type="evidence" value="ECO:0007669"/>
    <property type="project" value="InterPro"/>
</dbReference>
<accession>A0A178LZW0</accession>
<dbReference type="GO" id="GO:0036297">
    <property type="term" value="P:interstrand cross-link repair"/>
    <property type="evidence" value="ECO:0007669"/>
    <property type="project" value="TreeGrafter"/>
</dbReference>
<dbReference type="SUPFAM" id="SSF52540">
    <property type="entry name" value="P-loop containing nucleoside triphosphate hydrolases"/>
    <property type="match status" value="2"/>
</dbReference>
<dbReference type="GO" id="GO:0005524">
    <property type="term" value="F:ATP binding"/>
    <property type="evidence" value="ECO:0007669"/>
    <property type="project" value="UniProtKB-KW"/>
</dbReference>
<evidence type="ECO:0000256" key="1">
    <source>
        <dbReference type="ARBA" id="ARBA00022741"/>
    </source>
</evidence>
<comment type="caution">
    <text evidence="4">The sequence shown here is derived from an EMBL/GenBank/DDBJ whole genome shotgun (WGS) entry which is preliminary data.</text>
</comment>
<keyword evidence="5" id="KW-1185">Reference proteome</keyword>
<dbReference type="PANTHER" id="PTHR47957">
    <property type="entry name" value="ATP-DEPENDENT HELICASE HRQ1"/>
    <property type="match status" value="1"/>
</dbReference>
<dbReference type="STRING" id="1707952.A6A03_04435"/>
<name>A0A178LZW0_9CHLR</name>
<evidence type="ECO:0000313" key="5">
    <source>
        <dbReference type="Proteomes" id="UP000078287"/>
    </source>
</evidence>
<keyword evidence="1" id="KW-0547">Nucleotide-binding</keyword>
<keyword evidence="2" id="KW-0067">ATP-binding</keyword>
<dbReference type="InterPro" id="IPR011545">
    <property type="entry name" value="DEAD/DEAH_box_helicase_dom"/>
</dbReference>
<feature type="domain" description="Helicase ATP-binding" evidence="3">
    <location>
        <begin position="100"/>
        <end position="391"/>
    </location>
</feature>
<dbReference type="Pfam" id="PF00270">
    <property type="entry name" value="DEAD"/>
    <property type="match status" value="1"/>
</dbReference>
<evidence type="ECO:0000256" key="2">
    <source>
        <dbReference type="ARBA" id="ARBA00022840"/>
    </source>
</evidence>
<gene>
    <name evidence="4" type="ORF">A6A03_04435</name>
</gene>
<sequence>MHDVIGAYQRIEQMYRLYLKSAFPLRSPVLSEERDRVLMQPGVLSQPPLIEPVPVYESSGLNLASAARQLPPEYHDLAALGQKLFPPTMTLYRHQMESLEHAIIHQRDLVVTTGTGSGKTECFLLPLLAQLARESRTWEQAAAAPAERYWWRYEHSDRVFQWSHIRRPTALRAVILYPLNALVEDQLRRLRISLDDDVIHHWLDTNRAGNRITFGRYTGQTPVPGMPNKPQRIRMVREYLQEIDQQYQAIVQGVQSQQLDAEILPYFPRPDGGEMWSRWDMQETSPDILITNYSMLNIMLMRRIEQDIFEQTRQWLAEPGHPERMFFLIVDELHAYRGTPGTEVAYILRLLFARLGLTPDSPKLRILTTTASLEDNQKGRDFLRQFFGRDQFAFISGQQQPPKMGTRVRLRSYQSVFAAFAHAVQPDPLKGPPDPDQNDVRAAMDALANQLGGGKGASPAERLGNALTAIGADEALRDAAQAELGSVRPILAPRLDRQVFGSGSDAQISPAMRGLLLALGMSRNSKTGRSPQPVRGHFFFHHLQNLWACCNPDCTDPAVDQQRRHDPQFQPRPTVGTIYHTHRLSCSCGSRVLDLIVCEVCGDVFLGGYRSKKGSAVIMTADQPDLENMPDRIALEQRYGTYAVFWPQPYDQPWAETPQDEVWERDKVTYRWVPAKMERSTGLVIQDKTPPKPHEIPGWLFVIPTSRYVSEARRDHELALPSKCPRCDADYSSRKTFKSPLRNHRTGFQKACQVIASALFREMSPFRPVNATGSRKLVIFSDSRQDAAKLAAGIERDHFRDMVRLALIRTLNTFWSDLAAFLRVELSEQSPQSPAHQELQTLNPTLYNAIKAGRQPTDQPAHDRFEASLDPHVSNEALRWVMGRTPGNQQARDTWMRLIIDYPGPVPMRYLRDSIFDQLIANGICPGGANFTIKRYKDKRQWEWWYRCFDWSAQTPKRQINLSPAQSEHIKRMYDQLTSEIMYALFPHIARTIEGLGQGWVSYLPPHNPAPAIRSATEAVIRQLGVRRRHRYAESFHAGMDKSLRRFSQIYLKHREINSLDVQQQLIASKAGIPSSNGLVLDPDHLAVIPVDPIPNQVYYCPQCNARFLHNFEVCPECAGKRKLVSGALRNYFDYYTLLTDAPFVFRMNSEELTGQTDREERPKRQRWFQEVFLGEEIPKVHGVDLLSVTTTMEAGVDIGSLHAVMLANMPPRRFNYQQRVGRAGRRAAGVSLAITFCRGRSHDDFYYMRPEKMTGDPPPPPYVDLTSEPIFKRVLIKEVLRLAFSSDAQLPISSEGDNVHGEFGTIADWSACEPVVRGWIQDPANRPVIEGVIKMLSIETPWAGHDPDAVDFRDRMYTYISHDLVPEIDRIVNDEYYTQEALSERLANAGLLPMFGFPTRVRLLYTHWPKTANVWPPASGVIDRTLDLAISQFAPGSETVKDKAVHTAVGVVHLFRKGNQVSSDDGFVPPLNKGNPNMVGICNRCQAMVSLTPSLEPPQGGIEPTLQQCPVCHEHALRPVDAREPKAFFTDLTPRDFDGQFEWQPRATRPLLGINPPNTLTVVDNCTIAAMYDHIVSINDNGGRGGFDFHPAKLYRVPQTGAYAVLLDNDGERQESPVSVYGEAMRVALCSRRKTDILVVGINDWPDGVFADPTTVEGRAAWYSFAFWLRIAAGAHLDVDPLELQAGFRSLPSKGTFPVVGQAFLCDQLENGAGYCRFLAQPSEYAQLLAQADPAIDGSIANKWLQSSEHAGCDTSCNLCLRDFYNQPYHGLLDWRLALDMARIAITKNAVIDLATPWRSLPNPWMGTDTIPAIMARLGYANVETFGVLQGFIKANKQLIALLRHPLWSDHHPAWRQAVQIAQQKYPHFQIKPVNPFRALRRPADYV</sequence>
<dbReference type="InterPro" id="IPR014001">
    <property type="entry name" value="Helicase_ATP-bd"/>
</dbReference>
<dbReference type="SMART" id="SM00487">
    <property type="entry name" value="DEXDc"/>
    <property type="match status" value="1"/>
</dbReference>
<proteinExistence type="predicted"/>
<keyword evidence="4" id="KW-0347">Helicase</keyword>
<dbReference type="EMBL" id="LWQS01000093">
    <property type="protein sequence ID" value="OAN40562.1"/>
    <property type="molecule type" value="Genomic_DNA"/>
</dbReference>
<dbReference type="Gene3D" id="3.40.50.300">
    <property type="entry name" value="P-loop containing nucleotide triphosphate hydrolases"/>
    <property type="match status" value="2"/>
</dbReference>
<dbReference type="Proteomes" id="UP000078287">
    <property type="component" value="Unassembled WGS sequence"/>
</dbReference>
<dbReference type="OrthoDB" id="9774462at2"/>
<reference evidence="4 5" key="1">
    <citation type="submission" date="2016-04" db="EMBL/GenBank/DDBJ databases">
        <title>Chloroflexus islandicus sp. nov., a thermophilic filamentous anoxygenic phototrophic bacterium from geyser Strokkur (Iceland).</title>
        <authorList>
            <person name="Gaisin V.A."/>
            <person name="Kalashnikov A.M."/>
            <person name="Sukhacheva M.V."/>
            <person name="Grouzdev D.S."/>
            <person name="Ivanov T.M."/>
            <person name="Kuznetsov B."/>
            <person name="Gorlenko V.M."/>
        </authorList>
    </citation>
    <scope>NUCLEOTIDE SEQUENCE [LARGE SCALE GENOMIC DNA]</scope>
    <source>
        <strain evidence="5">isl-2</strain>
    </source>
</reference>
<dbReference type="RefSeq" id="WP_066790887.1">
    <property type="nucleotide sequence ID" value="NZ_LWQS01000093.1"/>
</dbReference>
<dbReference type="SMART" id="SM00490">
    <property type="entry name" value="HELICc"/>
    <property type="match status" value="1"/>
</dbReference>
<dbReference type="InterPro" id="IPR001650">
    <property type="entry name" value="Helicase_C-like"/>
</dbReference>
<evidence type="ECO:0000259" key="3">
    <source>
        <dbReference type="PROSITE" id="PS51192"/>
    </source>
</evidence>
<dbReference type="GO" id="GO:0006289">
    <property type="term" value="P:nucleotide-excision repair"/>
    <property type="evidence" value="ECO:0007669"/>
    <property type="project" value="TreeGrafter"/>
</dbReference>
<evidence type="ECO:0000313" key="4">
    <source>
        <dbReference type="EMBL" id="OAN40562.1"/>
    </source>
</evidence>
<organism evidence="4 5">
    <name type="scientific">Chloroflexus islandicus</name>
    <dbReference type="NCBI Taxonomy" id="1707952"/>
    <lineage>
        <taxon>Bacteria</taxon>
        <taxon>Bacillati</taxon>
        <taxon>Chloroflexota</taxon>
        <taxon>Chloroflexia</taxon>
        <taxon>Chloroflexales</taxon>
        <taxon>Chloroflexineae</taxon>
        <taxon>Chloroflexaceae</taxon>
        <taxon>Chloroflexus</taxon>
    </lineage>
</organism>
<protein>
    <submittedName>
        <fullName evidence="4">DEAD/DEAH box helicase</fullName>
    </submittedName>
</protein>
<dbReference type="Pfam" id="PF00271">
    <property type="entry name" value="Helicase_C"/>
    <property type="match status" value="1"/>
</dbReference>
<dbReference type="PROSITE" id="PS51192">
    <property type="entry name" value="HELICASE_ATP_BIND_1"/>
    <property type="match status" value="1"/>
</dbReference>
<dbReference type="GO" id="GO:0043138">
    <property type="term" value="F:3'-5' DNA helicase activity"/>
    <property type="evidence" value="ECO:0007669"/>
    <property type="project" value="TreeGrafter"/>
</dbReference>
<dbReference type="PANTHER" id="PTHR47957:SF3">
    <property type="entry name" value="ATP-DEPENDENT HELICASE HRQ1"/>
    <property type="match status" value="1"/>
</dbReference>